<name>A0AA46UCA6_BACT4</name>
<dbReference type="InterPro" id="IPR037226">
    <property type="entry name" value="CAC2185-like_sf"/>
</dbReference>
<dbReference type="RefSeq" id="WP_118202045.1">
    <property type="nucleotide sequence ID" value="NZ_CP083681.1"/>
</dbReference>
<organism evidence="1 2">
    <name type="scientific">Bacteroides thetaiotaomicron</name>
    <dbReference type="NCBI Taxonomy" id="818"/>
    <lineage>
        <taxon>Bacteria</taxon>
        <taxon>Pseudomonadati</taxon>
        <taxon>Bacteroidota</taxon>
        <taxon>Bacteroidia</taxon>
        <taxon>Bacteroidales</taxon>
        <taxon>Bacteroidaceae</taxon>
        <taxon>Bacteroides</taxon>
    </lineage>
</organism>
<dbReference type="AlphaFoldDB" id="A0AA46UCA6"/>
<reference evidence="1" key="1">
    <citation type="submission" date="2021-06" db="EMBL/GenBank/DDBJ databases">
        <title>Interrogation of the integrated mobile genetic elements in gut-associated Bacteroides with a consensus prediction approach.</title>
        <authorList>
            <person name="Campbell D.E."/>
            <person name="Leigh J.R."/>
            <person name="Kim T."/>
            <person name="England W."/>
            <person name="Whitaker R.J."/>
            <person name="Degnan P.H."/>
        </authorList>
    </citation>
    <scope>NUCLEOTIDE SEQUENCE</scope>
    <source>
        <strain evidence="1">VPI-BTDOT2</strain>
    </source>
</reference>
<accession>A0AA46UCA6</accession>
<proteinExistence type="predicted"/>
<gene>
    <name evidence="1" type="ORF">KQP59_02955</name>
</gene>
<dbReference type="Pfam" id="PF08942">
    <property type="entry name" value="DUF1919"/>
    <property type="match status" value="1"/>
</dbReference>
<evidence type="ECO:0000313" key="2">
    <source>
        <dbReference type="Proteomes" id="UP001156216"/>
    </source>
</evidence>
<sequence length="222" mass="26785">MNKIFTKENKNRLKIKLRKKLNPYLAPFRRQLEGVNSPFTIISNNCWGGLVYQYYGFSYDTPTVGMYFFAEDYVKFVSNLKHYLEIDIQFISYEQSKYKETLIKKEQTQKIIGALDDVEIVFLHYHSIEEAREKWNRRKARIHWDNLFLKFSEMNQCKFEHMRAFDDLPFENKLILVSQDYGLKSQVIVKEFTREHEVYDDTTSFREGISLSRWLTKKPLKR</sequence>
<protein>
    <submittedName>
        <fullName evidence="1">DUF1919 domain-containing protein</fullName>
    </submittedName>
</protein>
<evidence type="ECO:0000313" key="1">
    <source>
        <dbReference type="EMBL" id="UYU72089.1"/>
    </source>
</evidence>
<dbReference type="EMBL" id="CP083681">
    <property type="protein sequence ID" value="UYU72089.1"/>
    <property type="molecule type" value="Genomic_DNA"/>
</dbReference>
<dbReference type="Proteomes" id="UP001156216">
    <property type="component" value="Chromosome"/>
</dbReference>
<dbReference type="InterPro" id="IPR015037">
    <property type="entry name" value="DUF1919"/>
</dbReference>
<dbReference type="SUPFAM" id="SSF142795">
    <property type="entry name" value="CAC2185-like"/>
    <property type="match status" value="1"/>
</dbReference>